<keyword evidence="3" id="KW-0238">DNA-binding</keyword>
<feature type="region of interest" description="Disordered" evidence="6">
    <location>
        <begin position="360"/>
        <end position="383"/>
    </location>
</feature>
<evidence type="ECO:0000259" key="7">
    <source>
        <dbReference type="PROSITE" id="PS50982"/>
    </source>
</evidence>
<dbReference type="PROSITE" id="PS50982">
    <property type="entry name" value="MBD"/>
    <property type="match status" value="1"/>
</dbReference>
<evidence type="ECO:0000256" key="2">
    <source>
        <dbReference type="ARBA" id="ARBA00023015"/>
    </source>
</evidence>
<keyword evidence="2" id="KW-0805">Transcription regulation</keyword>
<evidence type="ECO:0000256" key="3">
    <source>
        <dbReference type="ARBA" id="ARBA00023125"/>
    </source>
</evidence>
<name>A0A4V3WPI2_CAMSN</name>
<evidence type="ECO:0000313" key="9">
    <source>
        <dbReference type="Proteomes" id="UP000306102"/>
    </source>
</evidence>
<dbReference type="Proteomes" id="UP000306102">
    <property type="component" value="Unassembled WGS sequence"/>
</dbReference>
<dbReference type="Pfam" id="PF01429">
    <property type="entry name" value="MBD"/>
    <property type="match status" value="1"/>
</dbReference>
<dbReference type="InterPro" id="IPR001739">
    <property type="entry name" value="Methyl_CpG_DNA-bd"/>
</dbReference>
<dbReference type="InterPro" id="IPR016177">
    <property type="entry name" value="DNA-bd_dom_sf"/>
</dbReference>
<gene>
    <name evidence="8" type="ORF">TEA_001658</name>
</gene>
<evidence type="ECO:0000256" key="1">
    <source>
        <dbReference type="ARBA" id="ARBA00004123"/>
    </source>
</evidence>
<feature type="region of interest" description="Disordered" evidence="6">
    <location>
        <begin position="1"/>
        <end position="113"/>
    </location>
</feature>
<sequence>MSTCESGGDRYPLSSHSLDPNPSEPDHQLPPDPLLDPGAFIDCDLDSTGPTLTTTGFKEAPNGLSDHHQHGAREPVGDEPELLSRPATDASNCTETSATDSTPPRGRRGAPPQAVPVELLPERPKWLPESWVMDCRIRTSGASAGSIDRMLVSKPILGCPKDNLLFHISFNAKLSLSYHSPNPMVEKKKPSLVCQDLPEFYPLAAHCKMPIFMDLNVIPKGGGMMLVKEEEAQNNETRTAKPTKNETQKLVHDELDLWKNLVAASLNCGDVLKMTVPMVETTTKPLPLQRWKRQPALTVLSVPLQKRPEWLPWGWWIDYRARSSGASAGLVDKYYFDPVSGRRFRSKKEVDYFLETGSTRKRKRDPDTNSLENSGGRKSSAPLNFEFNDVPENVRWVLTNASRDQWTPFVGDKMVPKLMFLAMAKVPGSDLWYPVLILVLSDENVARKIKEIAKAE</sequence>
<feature type="compositionally biased region" description="Polar residues" evidence="6">
    <location>
        <begin position="368"/>
        <end position="377"/>
    </location>
</feature>
<feature type="compositionally biased region" description="Basic and acidic residues" evidence="6">
    <location>
        <begin position="65"/>
        <end position="76"/>
    </location>
</feature>
<proteinExistence type="predicted"/>
<organism evidence="8 9">
    <name type="scientific">Camellia sinensis var. sinensis</name>
    <name type="common">China tea</name>
    <dbReference type="NCBI Taxonomy" id="542762"/>
    <lineage>
        <taxon>Eukaryota</taxon>
        <taxon>Viridiplantae</taxon>
        <taxon>Streptophyta</taxon>
        <taxon>Embryophyta</taxon>
        <taxon>Tracheophyta</taxon>
        <taxon>Spermatophyta</taxon>
        <taxon>Magnoliopsida</taxon>
        <taxon>eudicotyledons</taxon>
        <taxon>Gunneridae</taxon>
        <taxon>Pentapetalae</taxon>
        <taxon>asterids</taxon>
        <taxon>Ericales</taxon>
        <taxon>Theaceae</taxon>
        <taxon>Camellia</taxon>
    </lineage>
</organism>
<dbReference type="PANTHER" id="PTHR12396">
    <property type="entry name" value="METHYL-CPG BINDING PROTEIN, MBD"/>
    <property type="match status" value="1"/>
</dbReference>
<evidence type="ECO:0000256" key="5">
    <source>
        <dbReference type="ARBA" id="ARBA00023242"/>
    </source>
</evidence>
<comment type="caution">
    <text evidence="8">The sequence shown here is derived from an EMBL/GenBank/DDBJ whole genome shotgun (WGS) entry which is preliminary data.</text>
</comment>
<dbReference type="AlphaFoldDB" id="A0A4V3WPI2"/>
<reference evidence="8 9" key="1">
    <citation type="journal article" date="2018" name="Proc. Natl. Acad. Sci. U.S.A.">
        <title>Draft genome sequence of Camellia sinensis var. sinensis provides insights into the evolution of the tea genome and tea quality.</title>
        <authorList>
            <person name="Wei C."/>
            <person name="Yang H."/>
            <person name="Wang S."/>
            <person name="Zhao J."/>
            <person name="Liu C."/>
            <person name="Gao L."/>
            <person name="Xia E."/>
            <person name="Lu Y."/>
            <person name="Tai Y."/>
            <person name="She G."/>
            <person name="Sun J."/>
            <person name="Cao H."/>
            <person name="Tong W."/>
            <person name="Gao Q."/>
            <person name="Li Y."/>
            <person name="Deng W."/>
            <person name="Jiang X."/>
            <person name="Wang W."/>
            <person name="Chen Q."/>
            <person name="Zhang S."/>
            <person name="Li H."/>
            <person name="Wu J."/>
            <person name="Wang P."/>
            <person name="Li P."/>
            <person name="Shi C."/>
            <person name="Zheng F."/>
            <person name="Jian J."/>
            <person name="Huang B."/>
            <person name="Shan D."/>
            <person name="Shi M."/>
            <person name="Fang C."/>
            <person name="Yue Y."/>
            <person name="Li F."/>
            <person name="Li D."/>
            <person name="Wei S."/>
            <person name="Han B."/>
            <person name="Jiang C."/>
            <person name="Yin Y."/>
            <person name="Xia T."/>
            <person name="Zhang Z."/>
            <person name="Bennetzen J.L."/>
            <person name="Zhao S."/>
            <person name="Wan X."/>
        </authorList>
    </citation>
    <scope>NUCLEOTIDE SEQUENCE [LARGE SCALE GENOMIC DNA]</scope>
    <source>
        <strain evidence="9">cv. Shuchazao</strain>
        <tissue evidence="8">Leaf</tissue>
    </source>
</reference>
<evidence type="ECO:0000313" key="8">
    <source>
        <dbReference type="EMBL" id="THG16477.1"/>
    </source>
</evidence>
<evidence type="ECO:0000256" key="6">
    <source>
        <dbReference type="SAM" id="MobiDB-lite"/>
    </source>
</evidence>
<dbReference type="STRING" id="542762.A0A4V3WPI2"/>
<feature type="compositionally biased region" description="Polar residues" evidence="6">
    <location>
        <begin position="89"/>
        <end position="102"/>
    </location>
</feature>
<dbReference type="GO" id="GO:0005634">
    <property type="term" value="C:nucleus"/>
    <property type="evidence" value="ECO:0007669"/>
    <property type="project" value="UniProtKB-SubCell"/>
</dbReference>
<keyword evidence="4" id="KW-0804">Transcription</keyword>
<keyword evidence="9" id="KW-1185">Reference proteome</keyword>
<evidence type="ECO:0000256" key="4">
    <source>
        <dbReference type="ARBA" id="ARBA00023163"/>
    </source>
</evidence>
<dbReference type="EMBL" id="SDRB02004071">
    <property type="protein sequence ID" value="THG16477.1"/>
    <property type="molecule type" value="Genomic_DNA"/>
</dbReference>
<protein>
    <recommendedName>
        <fullName evidence="7">MBD domain-containing protein</fullName>
    </recommendedName>
</protein>
<dbReference type="GO" id="GO:0003677">
    <property type="term" value="F:DNA binding"/>
    <property type="evidence" value="ECO:0007669"/>
    <property type="project" value="UniProtKB-KW"/>
</dbReference>
<dbReference type="PANTHER" id="PTHR12396:SF46">
    <property type="entry name" value="METHYL-CPG-BINDING DOMAIN-CONTAINING PROTEIN 6"/>
    <property type="match status" value="1"/>
</dbReference>
<keyword evidence="5" id="KW-0539">Nucleus</keyword>
<dbReference type="Gene3D" id="3.30.890.10">
    <property type="entry name" value="Methyl-cpg-binding Protein 2, Chain A"/>
    <property type="match status" value="1"/>
</dbReference>
<accession>A0A4V3WPI2</accession>
<feature type="domain" description="MBD" evidence="7">
    <location>
        <begin position="301"/>
        <end position="378"/>
    </location>
</feature>
<comment type="subcellular location">
    <subcellularLocation>
        <location evidence="1">Nucleus</location>
    </subcellularLocation>
</comment>
<dbReference type="SUPFAM" id="SSF54171">
    <property type="entry name" value="DNA-binding domain"/>
    <property type="match status" value="1"/>
</dbReference>